<evidence type="ECO:0000256" key="2">
    <source>
        <dbReference type="ARBA" id="ARBA00022475"/>
    </source>
</evidence>
<dbReference type="GO" id="GO:0005243">
    <property type="term" value="F:gap junction channel activity"/>
    <property type="evidence" value="ECO:0007669"/>
    <property type="project" value="TreeGrafter"/>
</dbReference>
<keyword evidence="3 6" id="KW-0812">Transmembrane</keyword>
<feature type="transmembrane region" description="Helical" evidence="6">
    <location>
        <begin position="80"/>
        <end position="103"/>
    </location>
</feature>
<dbReference type="Gene3D" id="1.20.1440.80">
    <property type="entry name" value="Gap junction channel protein cysteine-rich domain"/>
    <property type="match status" value="1"/>
</dbReference>
<keyword evidence="5 6" id="KW-0472">Membrane</keyword>
<dbReference type="InterPro" id="IPR000500">
    <property type="entry name" value="Connexin"/>
</dbReference>
<feature type="transmembrane region" description="Helical" evidence="6">
    <location>
        <begin position="145"/>
        <end position="169"/>
    </location>
</feature>
<evidence type="ECO:0000256" key="6">
    <source>
        <dbReference type="SAM" id="Phobius"/>
    </source>
</evidence>
<proteinExistence type="predicted"/>
<keyword evidence="9" id="KW-1185">Reference proteome</keyword>
<gene>
    <name evidence="8" type="ORF">Q7C36_002476</name>
</gene>
<accession>A0AA88TAQ3</accession>
<name>A0AA88TAQ3_TACVA</name>
<dbReference type="PANTHER" id="PTHR11984:SF20">
    <property type="entry name" value="GAP JUNCTION BETA-1 PROTEIN"/>
    <property type="match status" value="1"/>
</dbReference>
<dbReference type="InterPro" id="IPR013092">
    <property type="entry name" value="Connexin_N"/>
</dbReference>
<evidence type="ECO:0000259" key="7">
    <source>
        <dbReference type="Pfam" id="PF00029"/>
    </source>
</evidence>
<sequence length="242" mass="27352">MAAIVTGLIPILHTAVDAATTNYKGRTAWFGFLCIRLVTLFIAEMPWFKLNSDFSCIITKDSICTRACFNQHFDKPVIMAWNYIFILFILTVLLMELFTAHLYSVLAKSSRDSKESLGELKSVSDPGNSTVGMKILDMHQSKNSVFLYLFSIVMRVLVEIWFVYILLYWNMSKLNQGVFICKSYTTGCPDQECLVSGSAEKSMSIYALLSISVLVIISHGVFCVHLIGHYMFNTHTVDSYNV</sequence>
<dbReference type="InterPro" id="IPR038359">
    <property type="entry name" value="Connexin_N_sf"/>
</dbReference>
<protein>
    <recommendedName>
        <fullName evidence="7">Connexin N-terminal domain-containing protein</fullName>
    </recommendedName>
</protein>
<dbReference type="PANTHER" id="PTHR11984">
    <property type="entry name" value="CONNEXIN"/>
    <property type="match status" value="1"/>
</dbReference>
<evidence type="ECO:0000256" key="1">
    <source>
        <dbReference type="ARBA" id="ARBA00004651"/>
    </source>
</evidence>
<keyword evidence="4 6" id="KW-1133">Transmembrane helix</keyword>
<evidence type="ECO:0000313" key="8">
    <source>
        <dbReference type="EMBL" id="KAK2866420.1"/>
    </source>
</evidence>
<dbReference type="Proteomes" id="UP001187315">
    <property type="component" value="Unassembled WGS sequence"/>
</dbReference>
<keyword evidence="2" id="KW-1003">Cell membrane</keyword>
<reference evidence="8" key="1">
    <citation type="submission" date="2023-08" db="EMBL/GenBank/DDBJ databases">
        <title>Pelteobagrus vachellii genome.</title>
        <authorList>
            <person name="Liu H."/>
        </authorList>
    </citation>
    <scope>NUCLEOTIDE SEQUENCE</scope>
    <source>
        <strain evidence="8">PRFRI_2022a</strain>
        <tissue evidence="8">Muscle</tissue>
    </source>
</reference>
<dbReference type="AlphaFoldDB" id="A0AA88TAQ3"/>
<organism evidence="8 9">
    <name type="scientific">Tachysurus vachellii</name>
    <name type="common">Darkbarbel catfish</name>
    <name type="synonym">Pelteobagrus vachellii</name>
    <dbReference type="NCBI Taxonomy" id="175792"/>
    <lineage>
        <taxon>Eukaryota</taxon>
        <taxon>Metazoa</taxon>
        <taxon>Chordata</taxon>
        <taxon>Craniata</taxon>
        <taxon>Vertebrata</taxon>
        <taxon>Euteleostomi</taxon>
        <taxon>Actinopterygii</taxon>
        <taxon>Neopterygii</taxon>
        <taxon>Teleostei</taxon>
        <taxon>Ostariophysi</taxon>
        <taxon>Siluriformes</taxon>
        <taxon>Bagridae</taxon>
        <taxon>Tachysurus</taxon>
    </lineage>
</organism>
<feature type="transmembrane region" description="Helical" evidence="6">
    <location>
        <begin position="28"/>
        <end position="48"/>
    </location>
</feature>
<dbReference type="GO" id="GO:0007267">
    <property type="term" value="P:cell-cell signaling"/>
    <property type="evidence" value="ECO:0007669"/>
    <property type="project" value="TreeGrafter"/>
</dbReference>
<evidence type="ECO:0000313" key="9">
    <source>
        <dbReference type="Proteomes" id="UP001187315"/>
    </source>
</evidence>
<dbReference type="Pfam" id="PF00029">
    <property type="entry name" value="Connexin"/>
    <property type="match status" value="1"/>
</dbReference>
<comment type="subcellular location">
    <subcellularLocation>
        <location evidence="1">Cell membrane</location>
        <topology evidence="1">Multi-pass membrane protein</topology>
    </subcellularLocation>
</comment>
<dbReference type="GO" id="GO:0005922">
    <property type="term" value="C:connexin complex"/>
    <property type="evidence" value="ECO:0007669"/>
    <property type="project" value="InterPro"/>
</dbReference>
<feature type="domain" description="Connexin N-terminal" evidence="7">
    <location>
        <begin position="21"/>
        <end position="227"/>
    </location>
</feature>
<evidence type="ECO:0000256" key="3">
    <source>
        <dbReference type="ARBA" id="ARBA00022692"/>
    </source>
</evidence>
<dbReference type="EMBL" id="JAVHJS010000002">
    <property type="protein sequence ID" value="KAK2866420.1"/>
    <property type="molecule type" value="Genomic_DNA"/>
</dbReference>
<evidence type="ECO:0000256" key="4">
    <source>
        <dbReference type="ARBA" id="ARBA00022989"/>
    </source>
</evidence>
<feature type="transmembrane region" description="Helical" evidence="6">
    <location>
        <begin position="205"/>
        <end position="232"/>
    </location>
</feature>
<comment type="caution">
    <text evidence="8">The sequence shown here is derived from an EMBL/GenBank/DDBJ whole genome shotgun (WGS) entry which is preliminary data.</text>
</comment>
<evidence type="ECO:0000256" key="5">
    <source>
        <dbReference type="ARBA" id="ARBA00023136"/>
    </source>
</evidence>